<protein>
    <recommendedName>
        <fullName evidence="2">Myb-like domain-containing protein</fullName>
    </recommendedName>
</protein>
<feature type="domain" description="Myb-like" evidence="2">
    <location>
        <begin position="405"/>
        <end position="454"/>
    </location>
</feature>
<organism evidence="3 4">
    <name type="scientific">Cyanidium caldarium</name>
    <name type="common">Red alga</name>
    <dbReference type="NCBI Taxonomy" id="2771"/>
    <lineage>
        <taxon>Eukaryota</taxon>
        <taxon>Rhodophyta</taxon>
        <taxon>Bangiophyceae</taxon>
        <taxon>Cyanidiales</taxon>
        <taxon>Cyanidiaceae</taxon>
        <taxon>Cyanidium</taxon>
    </lineage>
</organism>
<dbReference type="EMBL" id="JANCYW010000013">
    <property type="protein sequence ID" value="KAK4537633.1"/>
    <property type="molecule type" value="Genomic_DNA"/>
</dbReference>
<feature type="region of interest" description="Disordered" evidence="1">
    <location>
        <begin position="1"/>
        <end position="68"/>
    </location>
</feature>
<accession>A0AAV9J0T2</accession>
<feature type="compositionally biased region" description="Acidic residues" evidence="1">
    <location>
        <begin position="24"/>
        <end position="47"/>
    </location>
</feature>
<feature type="domain" description="Myb-like" evidence="2">
    <location>
        <begin position="468"/>
        <end position="532"/>
    </location>
</feature>
<dbReference type="Proteomes" id="UP001301350">
    <property type="component" value="Unassembled WGS sequence"/>
</dbReference>
<feature type="region of interest" description="Disordered" evidence="1">
    <location>
        <begin position="540"/>
        <end position="595"/>
    </location>
</feature>
<dbReference type="InterPro" id="IPR001005">
    <property type="entry name" value="SANT/Myb"/>
</dbReference>
<comment type="caution">
    <text evidence="3">The sequence shown here is derived from an EMBL/GenBank/DDBJ whole genome shotgun (WGS) entry which is preliminary data.</text>
</comment>
<keyword evidence="4" id="KW-1185">Reference proteome</keyword>
<dbReference type="CDD" id="cd00167">
    <property type="entry name" value="SANT"/>
    <property type="match status" value="1"/>
</dbReference>
<dbReference type="SMART" id="SM00717">
    <property type="entry name" value="SANT"/>
    <property type="match status" value="3"/>
</dbReference>
<dbReference type="InterPro" id="IPR009057">
    <property type="entry name" value="Homeodomain-like_sf"/>
</dbReference>
<evidence type="ECO:0000313" key="3">
    <source>
        <dbReference type="EMBL" id="KAK4537633.1"/>
    </source>
</evidence>
<gene>
    <name evidence="3" type="ORF">CDCA_CDCA13G3658</name>
</gene>
<dbReference type="AlphaFoldDB" id="A0AAV9J0T2"/>
<feature type="domain" description="Myb-like" evidence="2">
    <location>
        <begin position="599"/>
        <end position="654"/>
    </location>
</feature>
<dbReference type="SUPFAM" id="SSF46689">
    <property type="entry name" value="Homeodomain-like"/>
    <property type="match status" value="1"/>
</dbReference>
<evidence type="ECO:0000259" key="2">
    <source>
        <dbReference type="SMART" id="SM00717"/>
    </source>
</evidence>
<feature type="compositionally biased region" description="Basic and acidic residues" evidence="1">
    <location>
        <begin position="200"/>
        <end position="215"/>
    </location>
</feature>
<evidence type="ECO:0000313" key="4">
    <source>
        <dbReference type="Proteomes" id="UP001301350"/>
    </source>
</evidence>
<reference evidence="3 4" key="1">
    <citation type="submission" date="2022-07" db="EMBL/GenBank/DDBJ databases">
        <title>Genome-wide signatures of adaptation to extreme environments.</title>
        <authorList>
            <person name="Cho C.H."/>
            <person name="Yoon H.S."/>
        </authorList>
    </citation>
    <scope>NUCLEOTIDE SEQUENCE [LARGE SCALE GENOMIC DNA]</scope>
    <source>
        <strain evidence="3 4">DBV 063 E5</strain>
    </source>
</reference>
<name>A0AAV9J0T2_CYACA</name>
<feature type="region of interest" description="Disordered" evidence="1">
    <location>
        <begin position="189"/>
        <end position="237"/>
    </location>
</feature>
<evidence type="ECO:0000256" key="1">
    <source>
        <dbReference type="SAM" id="MobiDB-lite"/>
    </source>
</evidence>
<sequence length="655" mass="73363">MAGEPFAYPNGEMVSFERAQLLESSDDDDDDDDDEEEEEEEEEEDGMETCNGKECRGEGGQEGVADTVAAAAAAGVTAKRPRGWPEASGQSARVTLGSVAALQTSPAVGEPSSEEPTPVEVDRDELLFREFLASLSRDDTVATPSALLLDDDDEFDYAKASLFIDEPQEEFREDAAARISSEEMFHLITEQRRRTRHRHSPESKRQRRGTDEEMARGATAAAAADGREAPTSVTGDGGDKHRLFQLLKFKLLSPAQEQLLERQLHAHTQLLLNTLLIASQRRANARLSPEDVARRQRARETAWTMLYDLLQKRDASRAYRRVLGGMDRTFFHAPPLDHLQTIERLAIQPALHGTDGLVSGEQASLAYAALANQPGVLLREYMLPGGIAVEGESAMSRGLDAGASSALDWIAAEDVLLERCLSRHGVLWHEHCQQFLPHRSLEECQARYRHWTRRDAPDNRIKHIIMRFQQPLSKSELQTLRQGVNTFGECWDAIQAFLLPHRDKVLLERVWRYEAKRTRKRLQRRRRRWEKSAPVDANAHLVGVDASPRSPPCSSSSHRTALESAPGDIKPSTVTAPSGHGETVSDTTQTSPADDPVWIEREFSRQEDRQLLLTVRDLGDGVDEQHLFQTVAAKLGHRHAPTAYRQRYLHLLSLL</sequence>
<proteinExistence type="predicted"/>